<evidence type="ECO:0000313" key="1">
    <source>
        <dbReference type="EMBL" id="KAJ8615762.1"/>
    </source>
</evidence>
<proteinExistence type="predicted"/>
<gene>
    <name evidence="1" type="ORF">MRB53_035134</name>
</gene>
<organism evidence="1 2">
    <name type="scientific">Persea americana</name>
    <name type="common">Avocado</name>
    <dbReference type="NCBI Taxonomy" id="3435"/>
    <lineage>
        <taxon>Eukaryota</taxon>
        <taxon>Viridiplantae</taxon>
        <taxon>Streptophyta</taxon>
        <taxon>Embryophyta</taxon>
        <taxon>Tracheophyta</taxon>
        <taxon>Spermatophyta</taxon>
        <taxon>Magnoliopsida</taxon>
        <taxon>Magnoliidae</taxon>
        <taxon>Laurales</taxon>
        <taxon>Lauraceae</taxon>
        <taxon>Persea</taxon>
    </lineage>
</organism>
<protein>
    <submittedName>
        <fullName evidence="1">Uncharacterized protein</fullName>
    </submittedName>
</protein>
<dbReference type="EMBL" id="CM056820">
    <property type="protein sequence ID" value="KAJ8615762.1"/>
    <property type="molecule type" value="Genomic_DNA"/>
</dbReference>
<evidence type="ECO:0000313" key="2">
    <source>
        <dbReference type="Proteomes" id="UP001234297"/>
    </source>
</evidence>
<name>A0ACC2K3R3_PERAE</name>
<comment type="caution">
    <text evidence="1">The sequence shown here is derived from an EMBL/GenBank/DDBJ whole genome shotgun (WGS) entry which is preliminary data.</text>
</comment>
<sequence length="99" mass="11181">MAKISSTNQNCHVWFHIISFPVIIFARISSNSCNTSVRYSLSLCLGFLSQGENRKKHMETSSVSSCIFLPILLSSVSSHALGNSFLDIREFIRCKQMYD</sequence>
<accession>A0ACC2K3R3</accession>
<keyword evidence="2" id="KW-1185">Reference proteome</keyword>
<dbReference type="Proteomes" id="UP001234297">
    <property type="component" value="Chromosome 12"/>
</dbReference>
<reference evidence="1 2" key="1">
    <citation type="journal article" date="2022" name="Hortic Res">
        <title>A haplotype resolved chromosomal level avocado genome allows analysis of novel avocado genes.</title>
        <authorList>
            <person name="Nath O."/>
            <person name="Fletcher S.J."/>
            <person name="Hayward A."/>
            <person name="Shaw L.M."/>
            <person name="Masouleh A.K."/>
            <person name="Furtado A."/>
            <person name="Henry R.J."/>
            <person name="Mitter N."/>
        </authorList>
    </citation>
    <scope>NUCLEOTIDE SEQUENCE [LARGE SCALE GENOMIC DNA]</scope>
    <source>
        <strain evidence="2">cv. Hass</strain>
    </source>
</reference>